<dbReference type="Pfam" id="PF05623">
    <property type="entry name" value="DUF789"/>
    <property type="match status" value="2"/>
</dbReference>
<organism evidence="2 3">
    <name type="scientific">Ananas comosus</name>
    <name type="common">Pineapple</name>
    <name type="synonym">Ananas ananas</name>
    <dbReference type="NCBI Taxonomy" id="4615"/>
    <lineage>
        <taxon>Eukaryota</taxon>
        <taxon>Viridiplantae</taxon>
        <taxon>Streptophyta</taxon>
        <taxon>Embryophyta</taxon>
        <taxon>Tracheophyta</taxon>
        <taxon>Spermatophyta</taxon>
        <taxon>Magnoliopsida</taxon>
        <taxon>Liliopsida</taxon>
        <taxon>Poales</taxon>
        <taxon>Bromeliaceae</taxon>
        <taxon>Bromelioideae</taxon>
        <taxon>Ananas</taxon>
    </lineage>
</organism>
<protein>
    <submittedName>
        <fullName evidence="2">Uncharacterized protein</fullName>
    </submittedName>
</protein>
<dbReference type="InterPro" id="IPR008507">
    <property type="entry name" value="DUF789"/>
</dbReference>
<feature type="region of interest" description="Disordered" evidence="1">
    <location>
        <begin position="1"/>
        <end position="101"/>
    </location>
</feature>
<reference evidence="2 3" key="1">
    <citation type="journal article" date="2016" name="DNA Res.">
        <title>The draft genome of MD-2 pineapple using hybrid error correction of long reads.</title>
        <authorList>
            <person name="Redwan R.M."/>
            <person name="Saidin A."/>
            <person name="Kumar S.V."/>
        </authorList>
    </citation>
    <scope>NUCLEOTIDE SEQUENCE [LARGE SCALE GENOMIC DNA]</scope>
    <source>
        <strain evidence="3">cv. MD2</strain>
        <tissue evidence="2">Leaf</tissue>
    </source>
</reference>
<dbReference type="EMBL" id="LSRQ01008448">
    <property type="protein sequence ID" value="OAY62628.1"/>
    <property type="molecule type" value="Genomic_DNA"/>
</dbReference>
<feature type="compositionally biased region" description="Low complexity" evidence="1">
    <location>
        <begin position="77"/>
        <end position="90"/>
    </location>
</feature>
<proteinExistence type="predicted"/>
<feature type="compositionally biased region" description="Basic and acidic residues" evidence="1">
    <location>
        <begin position="66"/>
        <end position="76"/>
    </location>
</feature>
<feature type="compositionally biased region" description="Low complexity" evidence="1">
    <location>
        <begin position="1"/>
        <end position="11"/>
    </location>
</feature>
<dbReference type="AlphaFoldDB" id="A0A199UD16"/>
<evidence type="ECO:0000313" key="3">
    <source>
        <dbReference type="Proteomes" id="UP000092600"/>
    </source>
</evidence>
<name>A0A199UD16_ANACO</name>
<evidence type="ECO:0000313" key="2">
    <source>
        <dbReference type="EMBL" id="OAY62628.1"/>
    </source>
</evidence>
<accession>A0A199UD16</accession>
<dbReference type="Proteomes" id="UP000092600">
    <property type="component" value="Unassembled WGS sequence"/>
</dbReference>
<dbReference type="PANTHER" id="PTHR31343">
    <property type="entry name" value="T15D22.8"/>
    <property type="match status" value="1"/>
</dbReference>
<evidence type="ECO:0000256" key="1">
    <source>
        <dbReference type="SAM" id="MobiDB-lite"/>
    </source>
</evidence>
<comment type="caution">
    <text evidence="2">The sequence shown here is derived from an EMBL/GenBank/DDBJ whole genome shotgun (WGS) entry which is preliminary data.</text>
</comment>
<dbReference type="PANTHER" id="PTHR31343:SF8">
    <property type="entry name" value="OS07G0246600 PROTEIN"/>
    <property type="match status" value="1"/>
</dbReference>
<gene>
    <name evidence="2" type="ORF">ACMD2_01179</name>
</gene>
<dbReference type="STRING" id="4615.A0A199UD16"/>
<sequence length="478" mass="53108">MVGSGVASSSARGLDVDRFYKSPPVRRQLEQQKKLQQQQPPPPTQAAAPPQRPSRPKPRPSPPAEPESRLDSDDSSSKPSVSSSSSSSSPSPLPIPPAGNLDRFLEATTPVVPAQHFPKTIVRGWRDCEDSKPYFCLGDLWESFKEWSAYGAGVPLVLNGSDRVIQYYVPYLSAIQLYADPSRASSRSRRLGEESDGELYMDTSSESSSECEADRLRERGATMGTTIGQGGFLSDDGEACTAPLLPIFEYLERDPPYGREPLADKASYLCLDFLGDQMSGSCIKLLSPENRCWNFDENVVGAFVNTTTETTYALKLWLRPNGPQVANIICKISILASKFPDLKAYKSCDLLPLSWMSVAWYPIYRIPTGPTLKDLDACFLTFHLLATPKNTSITNREASGPSRVRSINGSVEISTKLSLPVFGLASYKFRGSMWTSNGMHERQLASLLLQEADNWLRDLQVDHPDYRFFMSHYSTFRR</sequence>